<dbReference type="InterPro" id="IPR003715">
    <property type="entry name" value="Poly_export_N"/>
</dbReference>
<dbReference type="InterPro" id="IPR049712">
    <property type="entry name" value="Poly_export"/>
</dbReference>
<sequence length="278" mass="28099">MVKQILGVLVCLIAIGGCASNPNVTGTLPATPMASPAASMATGPGAPGPSALGSSALGSTAAGSMAPGAVSATAGAGIPAEIGVPPTPAMGVGSYRLGAGDLLQIDVFRVPDLATKERINEYGLVVIPLIGPVSVAGLTTEQAGRKIAAELEKDHLQNPQVSVLVLEYANQNITVGGAVNKPGVFPMAGQISLIQAVAMAGGPSDIAKINEVVVFRTLPGQPMTAYVVDLNRVQRGQLDDPLLAVNDKVVVPESGTKVVLRNVTGTMRGLVTLNPLLY</sequence>
<dbReference type="EMBL" id="NRSD01000005">
    <property type="protein sequence ID" value="MBK1644308.1"/>
    <property type="molecule type" value="Genomic_DNA"/>
</dbReference>
<evidence type="ECO:0008006" key="7">
    <source>
        <dbReference type="Google" id="ProtNLM"/>
    </source>
</evidence>
<evidence type="ECO:0000259" key="4">
    <source>
        <dbReference type="Pfam" id="PF10531"/>
    </source>
</evidence>
<proteinExistence type="predicted"/>
<dbReference type="PANTHER" id="PTHR33619">
    <property type="entry name" value="POLYSACCHARIDE EXPORT PROTEIN GFCE-RELATED"/>
    <property type="match status" value="1"/>
</dbReference>
<evidence type="ECO:0000313" key="6">
    <source>
        <dbReference type="Proteomes" id="UP001138802"/>
    </source>
</evidence>
<dbReference type="Proteomes" id="UP001138802">
    <property type="component" value="Unassembled WGS sequence"/>
</dbReference>
<dbReference type="Gene3D" id="3.10.560.10">
    <property type="entry name" value="Outer membrane lipoprotein wza domain like"/>
    <property type="match status" value="1"/>
</dbReference>
<name>A0A9X0WGV3_9GAMM</name>
<evidence type="ECO:0000313" key="5">
    <source>
        <dbReference type="EMBL" id="MBK1644308.1"/>
    </source>
</evidence>
<feature type="signal peptide" evidence="2">
    <location>
        <begin position="1"/>
        <end position="19"/>
    </location>
</feature>
<accession>A0A9X0WGV3</accession>
<reference evidence="5 6" key="1">
    <citation type="journal article" date="2020" name="Microorganisms">
        <title>Osmotic Adaptation and Compatible Solute Biosynthesis of Phototrophic Bacteria as Revealed from Genome Analyses.</title>
        <authorList>
            <person name="Imhoff J.F."/>
            <person name="Rahn T."/>
            <person name="Kunzel S."/>
            <person name="Keller A."/>
            <person name="Neulinger S.C."/>
        </authorList>
    </citation>
    <scope>NUCLEOTIDE SEQUENCE [LARGE SCALE GENOMIC DNA]</scope>
    <source>
        <strain evidence="5 6">DSM 21303</strain>
    </source>
</reference>
<keyword evidence="6" id="KW-1185">Reference proteome</keyword>
<evidence type="ECO:0000259" key="3">
    <source>
        <dbReference type="Pfam" id="PF02563"/>
    </source>
</evidence>
<dbReference type="Pfam" id="PF02563">
    <property type="entry name" value="Poly_export"/>
    <property type="match status" value="1"/>
</dbReference>
<gene>
    <name evidence="5" type="ORF">CKO25_06490</name>
</gene>
<feature type="domain" description="Polysaccharide export protein N-terminal" evidence="3">
    <location>
        <begin position="94"/>
        <end position="165"/>
    </location>
</feature>
<evidence type="ECO:0000256" key="1">
    <source>
        <dbReference type="ARBA" id="ARBA00022729"/>
    </source>
</evidence>
<comment type="caution">
    <text evidence="5">The sequence shown here is derived from an EMBL/GenBank/DDBJ whole genome shotgun (WGS) entry which is preliminary data.</text>
</comment>
<feature type="domain" description="Soluble ligand binding" evidence="4">
    <location>
        <begin position="173"/>
        <end position="224"/>
    </location>
</feature>
<feature type="chain" id="PRO_5040803720" description="Polysaccharide export protein" evidence="2">
    <location>
        <begin position="20"/>
        <end position="278"/>
    </location>
</feature>
<dbReference type="PROSITE" id="PS51257">
    <property type="entry name" value="PROKAR_LIPOPROTEIN"/>
    <property type="match status" value="1"/>
</dbReference>
<dbReference type="AlphaFoldDB" id="A0A9X0WGV3"/>
<dbReference type="PANTHER" id="PTHR33619:SF3">
    <property type="entry name" value="POLYSACCHARIDE EXPORT PROTEIN GFCE-RELATED"/>
    <property type="match status" value="1"/>
</dbReference>
<keyword evidence="1 2" id="KW-0732">Signal</keyword>
<dbReference type="RefSeq" id="WP_200387114.1">
    <property type="nucleotide sequence ID" value="NZ_NRSD01000005.1"/>
</dbReference>
<dbReference type="Pfam" id="PF10531">
    <property type="entry name" value="SLBB"/>
    <property type="match status" value="1"/>
</dbReference>
<dbReference type="GO" id="GO:0015159">
    <property type="term" value="F:polysaccharide transmembrane transporter activity"/>
    <property type="evidence" value="ECO:0007669"/>
    <property type="project" value="InterPro"/>
</dbReference>
<organism evidence="5 6">
    <name type="scientific">Thiocapsa imhoffii</name>
    <dbReference type="NCBI Taxonomy" id="382777"/>
    <lineage>
        <taxon>Bacteria</taxon>
        <taxon>Pseudomonadati</taxon>
        <taxon>Pseudomonadota</taxon>
        <taxon>Gammaproteobacteria</taxon>
        <taxon>Chromatiales</taxon>
        <taxon>Chromatiaceae</taxon>
        <taxon>Thiocapsa</taxon>
    </lineage>
</organism>
<evidence type="ECO:0000256" key="2">
    <source>
        <dbReference type="SAM" id="SignalP"/>
    </source>
</evidence>
<protein>
    <recommendedName>
        <fullName evidence="7">Polysaccharide export protein</fullName>
    </recommendedName>
</protein>
<dbReference type="InterPro" id="IPR019554">
    <property type="entry name" value="Soluble_ligand-bd"/>
</dbReference>